<keyword evidence="2" id="KW-0695">RNA-directed DNA polymerase</keyword>
<keyword evidence="2" id="KW-0548">Nucleotidyltransferase</keyword>
<evidence type="ECO:0000313" key="3">
    <source>
        <dbReference type="Proteomes" id="UP000325315"/>
    </source>
</evidence>
<sequence length="130" mass="15435">MTPCEALYGHICKNPLYWFELSESKLTGTDLIYETKEKVKIIRDCLKEILERIRPVAYQLSLPLKLEKIHNMFHESVLCHYHSDPFHVICQDEIELQPDLTYGEELVKILAQKGKELWNKRVPFVKVLWH</sequence>
<feature type="domain" description="Tf2-1-like SH3-like" evidence="1">
    <location>
        <begin position="48"/>
        <end position="82"/>
    </location>
</feature>
<dbReference type="GO" id="GO:0003964">
    <property type="term" value="F:RNA-directed DNA polymerase activity"/>
    <property type="evidence" value="ECO:0007669"/>
    <property type="project" value="UniProtKB-KW"/>
</dbReference>
<keyword evidence="3" id="KW-1185">Reference proteome</keyword>
<keyword evidence="2" id="KW-0808">Transferase</keyword>
<dbReference type="OrthoDB" id="999727at2759"/>
<evidence type="ECO:0000313" key="2">
    <source>
        <dbReference type="EMBL" id="KAA3469880.1"/>
    </source>
</evidence>
<reference evidence="3" key="1">
    <citation type="journal article" date="2019" name="Plant Biotechnol. J.">
        <title>Genome sequencing of the Australian wild diploid species Gossypium australe highlights disease resistance and delayed gland morphogenesis.</title>
        <authorList>
            <person name="Cai Y."/>
            <person name="Cai X."/>
            <person name="Wang Q."/>
            <person name="Wang P."/>
            <person name="Zhang Y."/>
            <person name="Cai C."/>
            <person name="Xu Y."/>
            <person name="Wang K."/>
            <person name="Zhou Z."/>
            <person name="Wang C."/>
            <person name="Geng S."/>
            <person name="Li B."/>
            <person name="Dong Q."/>
            <person name="Hou Y."/>
            <person name="Wang H."/>
            <person name="Ai P."/>
            <person name="Liu Z."/>
            <person name="Yi F."/>
            <person name="Sun M."/>
            <person name="An G."/>
            <person name="Cheng J."/>
            <person name="Zhang Y."/>
            <person name="Shi Q."/>
            <person name="Xie Y."/>
            <person name="Shi X."/>
            <person name="Chang Y."/>
            <person name="Huang F."/>
            <person name="Chen Y."/>
            <person name="Hong S."/>
            <person name="Mi L."/>
            <person name="Sun Q."/>
            <person name="Zhang L."/>
            <person name="Zhou B."/>
            <person name="Peng R."/>
            <person name="Zhang X."/>
            <person name="Liu F."/>
        </authorList>
    </citation>
    <scope>NUCLEOTIDE SEQUENCE [LARGE SCALE GENOMIC DNA]</scope>
    <source>
        <strain evidence="3">cv. PA1801</strain>
    </source>
</reference>
<dbReference type="Proteomes" id="UP000325315">
    <property type="component" value="Unassembled WGS sequence"/>
</dbReference>
<proteinExistence type="predicted"/>
<dbReference type="AlphaFoldDB" id="A0A5B6VKV1"/>
<organism evidence="2 3">
    <name type="scientific">Gossypium australe</name>
    <dbReference type="NCBI Taxonomy" id="47621"/>
    <lineage>
        <taxon>Eukaryota</taxon>
        <taxon>Viridiplantae</taxon>
        <taxon>Streptophyta</taxon>
        <taxon>Embryophyta</taxon>
        <taxon>Tracheophyta</taxon>
        <taxon>Spermatophyta</taxon>
        <taxon>Magnoliopsida</taxon>
        <taxon>eudicotyledons</taxon>
        <taxon>Gunneridae</taxon>
        <taxon>Pentapetalae</taxon>
        <taxon>rosids</taxon>
        <taxon>malvids</taxon>
        <taxon>Malvales</taxon>
        <taxon>Malvaceae</taxon>
        <taxon>Malvoideae</taxon>
        <taxon>Gossypium</taxon>
    </lineage>
</organism>
<name>A0A5B6VKV1_9ROSI</name>
<dbReference type="EMBL" id="SMMG02000006">
    <property type="protein sequence ID" value="KAA3469880.1"/>
    <property type="molecule type" value="Genomic_DNA"/>
</dbReference>
<dbReference type="Pfam" id="PF24626">
    <property type="entry name" value="SH3_Tf2-1"/>
    <property type="match status" value="1"/>
</dbReference>
<gene>
    <name evidence="2" type="ORF">EPI10_015630</name>
</gene>
<comment type="caution">
    <text evidence="2">The sequence shown here is derived from an EMBL/GenBank/DDBJ whole genome shotgun (WGS) entry which is preliminary data.</text>
</comment>
<dbReference type="PANTHER" id="PTHR46148">
    <property type="entry name" value="CHROMO DOMAIN-CONTAINING PROTEIN"/>
    <property type="match status" value="1"/>
</dbReference>
<dbReference type="PANTHER" id="PTHR46148:SF44">
    <property type="entry name" value="GAG-POL POLYPROTEIN"/>
    <property type="match status" value="1"/>
</dbReference>
<accession>A0A5B6VKV1</accession>
<protein>
    <submittedName>
        <fullName evidence="2">Reverse transcriptase</fullName>
    </submittedName>
</protein>
<dbReference type="InterPro" id="IPR056924">
    <property type="entry name" value="SH3_Tf2-1"/>
</dbReference>
<evidence type="ECO:0000259" key="1">
    <source>
        <dbReference type="Pfam" id="PF24626"/>
    </source>
</evidence>